<feature type="region of interest" description="Disordered" evidence="1">
    <location>
        <begin position="513"/>
        <end position="543"/>
    </location>
</feature>
<reference evidence="2" key="1">
    <citation type="submission" date="2023-07" db="EMBL/GenBank/DDBJ databases">
        <authorList>
            <consortium name="AG Swart"/>
            <person name="Singh M."/>
            <person name="Singh A."/>
            <person name="Seah K."/>
            <person name="Emmerich C."/>
        </authorList>
    </citation>
    <scope>NUCLEOTIDE SEQUENCE</scope>
    <source>
        <strain evidence="2">DP1</strain>
    </source>
</reference>
<protein>
    <submittedName>
        <fullName evidence="2">Uncharacterized protein</fullName>
    </submittedName>
</protein>
<feature type="compositionally biased region" description="Acidic residues" evidence="1">
    <location>
        <begin position="253"/>
        <end position="268"/>
    </location>
</feature>
<feature type="compositionally biased region" description="Basic and acidic residues" evidence="1">
    <location>
        <begin position="71"/>
        <end position="83"/>
    </location>
</feature>
<comment type="caution">
    <text evidence="2">The sequence shown here is derived from an EMBL/GenBank/DDBJ whole genome shotgun (WGS) entry which is preliminary data.</text>
</comment>
<evidence type="ECO:0000256" key="1">
    <source>
        <dbReference type="SAM" id="MobiDB-lite"/>
    </source>
</evidence>
<organism evidence="2 3">
    <name type="scientific">Euplotes crassus</name>
    <dbReference type="NCBI Taxonomy" id="5936"/>
    <lineage>
        <taxon>Eukaryota</taxon>
        <taxon>Sar</taxon>
        <taxon>Alveolata</taxon>
        <taxon>Ciliophora</taxon>
        <taxon>Intramacronucleata</taxon>
        <taxon>Spirotrichea</taxon>
        <taxon>Hypotrichia</taxon>
        <taxon>Euplotida</taxon>
        <taxon>Euplotidae</taxon>
        <taxon>Moneuplotes</taxon>
    </lineage>
</organism>
<name>A0AAD1X5T6_EUPCR</name>
<evidence type="ECO:0000313" key="2">
    <source>
        <dbReference type="EMBL" id="CAI2364138.1"/>
    </source>
</evidence>
<dbReference type="Proteomes" id="UP001295684">
    <property type="component" value="Unassembled WGS sequence"/>
</dbReference>
<feature type="compositionally biased region" description="Basic and acidic residues" evidence="1">
    <location>
        <begin position="95"/>
        <end position="104"/>
    </location>
</feature>
<feature type="compositionally biased region" description="Polar residues" evidence="1">
    <location>
        <begin position="59"/>
        <end position="70"/>
    </location>
</feature>
<accession>A0AAD1X5T6</accession>
<feature type="compositionally biased region" description="Basic and acidic residues" evidence="1">
    <location>
        <begin position="133"/>
        <end position="157"/>
    </location>
</feature>
<dbReference type="EMBL" id="CAMPGE010005288">
    <property type="protein sequence ID" value="CAI2364138.1"/>
    <property type="molecule type" value="Genomic_DNA"/>
</dbReference>
<feature type="compositionally biased region" description="Basic and acidic residues" evidence="1">
    <location>
        <begin position="524"/>
        <end position="543"/>
    </location>
</feature>
<keyword evidence="3" id="KW-1185">Reference proteome</keyword>
<feature type="compositionally biased region" description="Acidic residues" evidence="1">
    <location>
        <begin position="8"/>
        <end position="35"/>
    </location>
</feature>
<dbReference type="AlphaFoldDB" id="A0AAD1X5T6"/>
<proteinExistence type="predicted"/>
<sequence length="543" mass="64267">MDRRPSENYEEYESDGDIPDEFSDIMENEFEENEERFEPRESVSSRGTFNKFDKDNSRRNTGARPSNTSYVREKGRPKLHEINEDTYNEGSPVRENPEAPRDDESSVITEVVEEKIVNIDSDFEEQQNNSPDIDQRNKQIDEYLKMDREEYLNKEEYNNMEGSDPENFDSQPQENYNLDDYHPQNQESDHNDYHENELSPEQEVHEQEGYQDDPDYDYQYQEEGNPEIQEENLQNHQYQEEYNHERNLPEGEHEGEDYGEGESQEQEEEIKHAGLQTVFIGEKSQHLLYYVVEGFEPEQAVVDIDPECAEEEYPQYAHSPIQENEDEHFSSQNKDYPDYNNRTKLFYLANEVKKKDQGRKFVLWEQNEMRNQWDDKEYSRLQKSTSQAKLEHHWNNDITRKLNSPKSKAKNYDFSNIEEQNLPVRKIEKWYENTESQIPLLTDNPASKKRKIGKRVEVGNSLKDVPKKDHSIHNIFLQSELQAQLERSKKQQKAPLTHKSLAQKTDIKTMYAGRPIFGGHQPGNHHENANMGRARDFHSSNIF</sequence>
<evidence type="ECO:0000313" key="3">
    <source>
        <dbReference type="Proteomes" id="UP001295684"/>
    </source>
</evidence>
<gene>
    <name evidence="2" type="ORF">ECRASSUSDP1_LOCUS5480</name>
</gene>
<feature type="region of interest" description="Disordered" evidence="1">
    <location>
        <begin position="1"/>
        <end position="269"/>
    </location>
</feature>
<feature type="compositionally biased region" description="Basic and acidic residues" evidence="1">
    <location>
        <begin position="179"/>
        <end position="208"/>
    </location>
</feature>
<feature type="compositionally biased region" description="Basic and acidic residues" evidence="1">
    <location>
        <begin position="238"/>
        <end position="252"/>
    </location>
</feature>